<gene>
    <name evidence="3" type="ORF">BJ878DRAFT_428321</name>
</gene>
<name>A0A9P7YWL9_9HELO</name>
<protein>
    <submittedName>
        <fullName evidence="3">Acyl-CoA N-acyltransferase</fullName>
    </submittedName>
</protein>
<dbReference type="Proteomes" id="UP000887226">
    <property type="component" value="Unassembled WGS sequence"/>
</dbReference>
<reference evidence="3" key="1">
    <citation type="journal article" date="2021" name="IMA Fungus">
        <title>Genomic characterization of three marine fungi, including Emericellopsis atlantica sp. nov. with signatures of a generalist lifestyle and marine biomass degradation.</title>
        <authorList>
            <person name="Hagestad O.C."/>
            <person name="Hou L."/>
            <person name="Andersen J.H."/>
            <person name="Hansen E.H."/>
            <person name="Altermark B."/>
            <person name="Li C."/>
            <person name="Kuhnert E."/>
            <person name="Cox R.J."/>
            <person name="Crous P.W."/>
            <person name="Spatafora J.W."/>
            <person name="Lail K."/>
            <person name="Amirebrahimi M."/>
            <person name="Lipzen A."/>
            <person name="Pangilinan J."/>
            <person name="Andreopoulos W."/>
            <person name="Hayes R.D."/>
            <person name="Ng V."/>
            <person name="Grigoriev I.V."/>
            <person name="Jackson S.A."/>
            <person name="Sutton T.D.S."/>
            <person name="Dobson A.D.W."/>
            <person name="Rama T."/>
        </authorList>
    </citation>
    <scope>NUCLEOTIDE SEQUENCE</scope>
    <source>
        <strain evidence="3">TRa3180A</strain>
    </source>
</reference>
<dbReference type="GO" id="GO:0008999">
    <property type="term" value="F:protein-N-terminal-alanine acetyltransferase activity"/>
    <property type="evidence" value="ECO:0007669"/>
    <property type="project" value="TreeGrafter"/>
</dbReference>
<evidence type="ECO:0000313" key="3">
    <source>
        <dbReference type="EMBL" id="KAG9241354.1"/>
    </source>
</evidence>
<sequence length="253" mass="27989">MADPTTYTPEGLLITDSATSPSPSTTITGYHVTLSHLLPSHANDLFLNIGGARNSNLYKYMSYPPQVLPSDFPGYISSLTSIPKALAYAILSSDPIHTSNRSPSYMPGDQTAIGHVCFLNINTAHRTIETGAVVYAPTLQRTTAATEVTYMMTKHAFEEMGFLRVEWKCNALNQPSRRAAERVGFIFEGVFRRHMIIMGVGRDTAWFRVIEEEWEAVSGALGEWLGENRESGKQVRTLEAIRAKTKGKEQAKS</sequence>
<dbReference type="Pfam" id="PF13302">
    <property type="entry name" value="Acetyltransf_3"/>
    <property type="match status" value="1"/>
</dbReference>
<dbReference type="GO" id="GO:1990189">
    <property type="term" value="F:protein N-terminal-serine acetyltransferase activity"/>
    <property type="evidence" value="ECO:0007669"/>
    <property type="project" value="TreeGrafter"/>
</dbReference>
<dbReference type="PROSITE" id="PS51186">
    <property type="entry name" value="GNAT"/>
    <property type="match status" value="1"/>
</dbReference>
<dbReference type="EMBL" id="MU254226">
    <property type="protein sequence ID" value="KAG9241354.1"/>
    <property type="molecule type" value="Genomic_DNA"/>
</dbReference>
<keyword evidence="4" id="KW-1185">Reference proteome</keyword>
<dbReference type="AlphaFoldDB" id="A0A9P7YWL9"/>
<dbReference type="PANTHER" id="PTHR43441:SF2">
    <property type="entry name" value="FAMILY ACETYLTRANSFERASE, PUTATIVE (AFU_ORTHOLOGUE AFUA_7G00850)-RELATED"/>
    <property type="match status" value="1"/>
</dbReference>
<proteinExistence type="predicted"/>
<dbReference type="Gene3D" id="3.40.630.30">
    <property type="match status" value="1"/>
</dbReference>
<comment type="caution">
    <text evidence="3">The sequence shown here is derived from an EMBL/GenBank/DDBJ whole genome shotgun (WGS) entry which is preliminary data.</text>
</comment>
<dbReference type="InterPro" id="IPR016181">
    <property type="entry name" value="Acyl_CoA_acyltransferase"/>
</dbReference>
<dbReference type="PANTHER" id="PTHR43441">
    <property type="entry name" value="RIBOSOMAL-PROTEIN-SERINE ACETYLTRANSFERASE"/>
    <property type="match status" value="1"/>
</dbReference>
<dbReference type="SUPFAM" id="SSF55729">
    <property type="entry name" value="Acyl-CoA N-acyltransferases (Nat)"/>
    <property type="match status" value="1"/>
</dbReference>
<organism evidence="3 4">
    <name type="scientific">Calycina marina</name>
    <dbReference type="NCBI Taxonomy" id="1763456"/>
    <lineage>
        <taxon>Eukaryota</taxon>
        <taxon>Fungi</taxon>
        <taxon>Dikarya</taxon>
        <taxon>Ascomycota</taxon>
        <taxon>Pezizomycotina</taxon>
        <taxon>Leotiomycetes</taxon>
        <taxon>Helotiales</taxon>
        <taxon>Pezizellaceae</taxon>
        <taxon>Calycina</taxon>
    </lineage>
</organism>
<feature type="domain" description="N-acetyltransferase" evidence="2">
    <location>
        <begin position="58"/>
        <end position="203"/>
    </location>
</feature>
<evidence type="ECO:0000313" key="4">
    <source>
        <dbReference type="Proteomes" id="UP000887226"/>
    </source>
</evidence>
<accession>A0A9P7YWL9</accession>
<dbReference type="OrthoDB" id="41238at2759"/>
<evidence type="ECO:0000259" key="2">
    <source>
        <dbReference type="PROSITE" id="PS51186"/>
    </source>
</evidence>
<feature type="region of interest" description="Disordered" evidence="1">
    <location>
        <begin position="1"/>
        <end position="22"/>
    </location>
</feature>
<dbReference type="InterPro" id="IPR051908">
    <property type="entry name" value="Ribosomal_N-acetyltransferase"/>
</dbReference>
<evidence type="ECO:0000256" key="1">
    <source>
        <dbReference type="SAM" id="MobiDB-lite"/>
    </source>
</evidence>
<dbReference type="InterPro" id="IPR000182">
    <property type="entry name" value="GNAT_dom"/>
</dbReference>